<gene>
    <name evidence="3" type="ORF">Arub01_55920</name>
</gene>
<dbReference type="InterPro" id="IPR016181">
    <property type="entry name" value="Acyl_CoA_acyltransferase"/>
</dbReference>
<keyword evidence="4" id="KW-1185">Reference proteome</keyword>
<dbReference type="AlphaFoldDB" id="A0A9W6PZR4"/>
<proteinExistence type="predicted"/>
<evidence type="ECO:0000256" key="1">
    <source>
        <dbReference type="SAM" id="MobiDB-lite"/>
    </source>
</evidence>
<organism evidence="3 4">
    <name type="scientific">Actinomadura rubrobrunea</name>
    <dbReference type="NCBI Taxonomy" id="115335"/>
    <lineage>
        <taxon>Bacteria</taxon>
        <taxon>Bacillati</taxon>
        <taxon>Actinomycetota</taxon>
        <taxon>Actinomycetes</taxon>
        <taxon>Streptosporangiales</taxon>
        <taxon>Thermomonosporaceae</taxon>
        <taxon>Actinomadura</taxon>
    </lineage>
</organism>
<reference evidence="3" key="1">
    <citation type="submission" date="2023-02" db="EMBL/GenBank/DDBJ databases">
        <title>Actinomadura rubrobrunea NBRC 14622.</title>
        <authorList>
            <person name="Ichikawa N."/>
            <person name="Sato H."/>
            <person name="Tonouchi N."/>
        </authorList>
    </citation>
    <scope>NUCLEOTIDE SEQUENCE</scope>
    <source>
        <strain evidence="3">NBRC 14622</strain>
    </source>
</reference>
<accession>A0A9W6PZR4</accession>
<feature type="domain" description="N-acetyltransferase" evidence="2">
    <location>
        <begin position="40"/>
        <end position="199"/>
    </location>
</feature>
<comment type="caution">
    <text evidence="3">The sequence shown here is derived from an EMBL/GenBank/DDBJ whole genome shotgun (WGS) entry which is preliminary data.</text>
</comment>
<dbReference type="EMBL" id="BSRZ01000022">
    <property type="protein sequence ID" value="GLW67349.1"/>
    <property type="molecule type" value="Genomic_DNA"/>
</dbReference>
<feature type="compositionally biased region" description="Polar residues" evidence="1">
    <location>
        <begin position="24"/>
        <end position="34"/>
    </location>
</feature>
<dbReference type="Proteomes" id="UP001165124">
    <property type="component" value="Unassembled WGS sequence"/>
</dbReference>
<dbReference type="InterPro" id="IPR051531">
    <property type="entry name" value="N-acetyltransferase"/>
</dbReference>
<dbReference type="InterPro" id="IPR000182">
    <property type="entry name" value="GNAT_dom"/>
</dbReference>
<dbReference type="SUPFAM" id="SSF55729">
    <property type="entry name" value="Acyl-CoA N-acyltransferases (Nat)"/>
    <property type="match status" value="1"/>
</dbReference>
<dbReference type="Gene3D" id="3.40.630.30">
    <property type="match status" value="1"/>
</dbReference>
<protein>
    <submittedName>
        <fullName evidence="3">Acetyltransferase</fullName>
    </submittedName>
</protein>
<dbReference type="Pfam" id="PF13302">
    <property type="entry name" value="Acetyltransf_3"/>
    <property type="match status" value="1"/>
</dbReference>
<feature type="region of interest" description="Disordered" evidence="1">
    <location>
        <begin position="1"/>
        <end position="34"/>
    </location>
</feature>
<dbReference type="PANTHER" id="PTHR43792:SF1">
    <property type="entry name" value="N-ACETYLTRANSFERASE DOMAIN-CONTAINING PROTEIN"/>
    <property type="match status" value="1"/>
</dbReference>
<dbReference type="GO" id="GO:0016747">
    <property type="term" value="F:acyltransferase activity, transferring groups other than amino-acyl groups"/>
    <property type="evidence" value="ECO:0007669"/>
    <property type="project" value="InterPro"/>
</dbReference>
<evidence type="ECO:0000259" key="2">
    <source>
        <dbReference type="PROSITE" id="PS51186"/>
    </source>
</evidence>
<evidence type="ECO:0000313" key="4">
    <source>
        <dbReference type="Proteomes" id="UP001165124"/>
    </source>
</evidence>
<sequence>MLGAGSPFRPRSGGNALPSPAAQVGSTRVSSAPELTTPRLRLRRWRDSDRPAFADLNADPQVMRYFPAALTRAESDALIDRIETHFDRHGFGLWAIEHTATGAFLGFTGLSTADFHAHFTPAVEIGWRLARHAWGRGYATEAARSALAHGFTAAGLSEIVSFTAVPNQRSQAVMRRLGMTRDPRDDFDHPALPAGHPLRRHVLYRLTARQWATCAGTQGI</sequence>
<dbReference type="PROSITE" id="PS51186">
    <property type="entry name" value="GNAT"/>
    <property type="match status" value="1"/>
</dbReference>
<evidence type="ECO:0000313" key="3">
    <source>
        <dbReference type="EMBL" id="GLW67349.1"/>
    </source>
</evidence>
<name>A0A9W6PZR4_9ACTN</name>
<dbReference type="PANTHER" id="PTHR43792">
    <property type="entry name" value="GNAT FAMILY, PUTATIVE (AFU_ORTHOLOGUE AFUA_3G00765)-RELATED-RELATED"/>
    <property type="match status" value="1"/>
</dbReference>